<keyword evidence="1" id="KW-0732">Signal</keyword>
<evidence type="ECO:0000256" key="1">
    <source>
        <dbReference type="SAM" id="SignalP"/>
    </source>
</evidence>
<proteinExistence type="predicted"/>
<sequence>MVGNILIYVMLFLAALVSTVQGQMMLAPVIRRHFKQSCDHTRQCASGLCCVSRRPQPVCLHYAKVRKPCSLFPVFGVYLQHCPCAPDHGLCINGRCSRLRNQFPQHL</sequence>
<evidence type="ECO:0000313" key="2">
    <source>
        <dbReference type="EMBL" id="JAP85975.1"/>
    </source>
</evidence>
<protein>
    <submittedName>
        <fullName evidence="2">Ixodegrin B</fullName>
    </submittedName>
</protein>
<feature type="signal peptide" evidence="1">
    <location>
        <begin position="1"/>
        <end position="22"/>
    </location>
</feature>
<dbReference type="EMBL" id="GEDV01002582">
    <property type="protein sequence ID" value="JAP85975.1"/>
    <property type="molecule type" value="Transcribed_RNA"/>
</dbReference>
<reference evidence="2" key="1">
    <citation type="journal article" date="2016" name="Ticks Tick Borne Dis.">
        <title>De novo assembly and annotation of the salivary gland transcriptome of Rhipicephalus appendiculatus male and female ticks during blood feeding.</title>
        <authorList>
            <person name="de Castro M.H."/>
            <person name="de Klerk D."/>
            <person name="Pienaar R."/>
            <person name="Latif A.A."/>
            <person name="Rees D.J."/>
            <person name="Mans B.J."/>
        </authorList>
    </citation>
    <scope>NUCLEOTIDE SEQUENCE</scope>
    <source>
        <tissue evidence="2">Salivary glands</tissue>
    </source>
</reference>
<dbReference type="Gene3D" id="2.10.80.10">
    <property type="entry name" value="Lipase, subunit A"/>
    <property type="match status" value="1"/>
</dbReference>
<organism evidence="2">
    <name type="scientific">Rhipicephalus appendiculatus</name>
    <name type="common">Brown ear tick</name>
    <dbReference type="NCBI Taxonomy" id="34631"/>
    <lineage>
        <taxon>Eukaryota</taxon>
        <taxon>Metazoa</taxon>
        <taxon>Ecdysozoa</taxon>
        <taxon>Arthropoda</taxon>
        <taxon>Chelicerata</taxon>
        <taxon>Arachnida</taxon>
        <taxon>Acari</taxon>
        <taxon>Parasitiformes</taxon>
        <taxon>Ixodida</taxon>
        <taxon>Ixodoidea</taxon>
        <taxon>Ixodidae</taxon>
        <taxon>Rhipicephalinae</taxon>
        <taxon>Rhipicephalus</taxon>
        <taxon>Rhipicephalus</taxon>
    </lineage>
</organism>
<dbReference type="AlphaFoldDB" id="A0A131Z5D8"/>
<name>A0A131Z5D8_RHIAP</name>
<accession>A0A131Z5D8</accession>
<feature type="chain" id="PRO_5007286844" evidence="1">
    <location>
        <begin position="23"/>
        <end position="107"/>
    </location>
</feature>